<proteinExistence type="predicted"/>
<protein>
    <recommendedName>
        <fullName evidence="1">Reverse transcriptase domain-containing protein</fullName>
    </recommendedName>
</protein>
<dbReference type="AlphaFoldDB" id="A0A671XYG6"/>
<sequence length="508" mass="58722">MYLINILVNDCVTKTSTDVDDFDMRLIKKVLDGIISPLTYIFNLSFQTGIFPTKMKVAKVVPLFKNGDTHEFTNYRPISILPQLSKILEKLFNNRLDNFINKHKLLYDSQYGFRKNHSTAFALTESVEIITDAIDHKQHSIGIFIDLKKAFDTVNHDILIAKLERYGIRGVALQWVKSYLHKRSQYVKMGDNTSTSLDIVCGVPQGSVLGPKLFILYINDICKVSNILKLILFADDTNIFCSGTNLNQLVETVNHEMAKLHVWFNINKLSLNLEKTKYMLYGKKGCNNSTNIQVNGVNIERVHENKVLGVIIDDMLSWKPHIRQLKRKLARSVSILWKAQKILNQKALHLLYCALVSPHLQYCAEVWGHTYKGSTQPLLILQKRALRILHYANYRAHTNQLFIESRILKPYDLINYRTLQMMYKAANKSLPHNLQILFLDREERHNLRGNMIFRQSKVRTTLKSFSLSVKGVKQWNVLEDVKKSATLRGLKKKYVHSIVDQYRSILEG</sequence>
<dbReference type="OMA" id="NGRNSKW"/>
<dbReference type="PROSITE" id="PS50878">
    <property type="entry name" value="RT_POL"/>
    <property type="match status" value="1"/>
</dbReference>
<accession>A0A671XYG6</accession>
<dbReference type="PANTHER" id="PTHR33332">
    <property type="entry name" value="REVERSE TRANSCRIPTASE DOMAIN-CONTAINING PROTEIN"/>
    <property type="match status" value="1"/>
</dbReference>
<reference evidence="2" key="1">
    <citation type="submission" date="2021-04" db="EMBL/GenBank/DDBJ databases">
        <authorList>
            <consortium name="Wellcome Sanger Institute Data Sharing"/>
        </authorList>
    </citation>
    <scope>NUCLEOTIDE SEQUENCE [LARGE SCALE GENOMIC DNA]</scope>
</reference>
<dbReference type="Pfam" id="PF00078">
    <property type="entry name" value="RVT_1"/>
    <property type="match status" value="1"/>
</dbReference>
<reference evidence="2" key="3">
    <citation type="submission" date="2025-09" db="UniProtKB">
        <authorList>
            <consortium name="Ensembl"/>
        </authorList>
    </citation>
    <scope>IDENTIFICATION</scope>
</reference>
<feature type="domain" description="Reverse transcriptase" evidence="1">
    <location>
        <begin position="44"/>
        <end position="299"/>
    </location>
</feature>
<name>A0A671XYG6_SPAAU</name>
<reference evidence="2" key="2">
    <citation type="submission" date="2025-08" db="UniProtKB">
        <authorList>
            <consortium name="Ensembl"/>
        </authorList>
    </citation>
    <scope>IDENTIFICATION</scope>
</reference>
<evidence type="ECO:0000313" key="2">
    <source>
        <dbReference type="Ensembl" id="ENSSAUP00010053946.1"/>
    </source>
</evidence>
<evidence type="ECO:0000259" key="1">
    <source>
        <dbReference type="PROSITE" id="PS50878"/>
    </source>
</evidence>
<dbReference type="Proteomes" id="UP000472265">
    <property type="component" value="Chromosome 8"/>
</dbReference>
<dbReference type="InterPro" id="IPR000477">
    <property type="entry name" value="RT_dom"/>
</dbReference>
<dbReference type="Ensembl" id="ENSSAUT00010056683.1">
    <property type="protein sequence ID" value="ENSSAUP00010053946.1"/>
    <property type="gene ID" value="ENSSAUG00010022270.1"/>
</dbReference>
<organism evidence="2 3">
    <name type="scientific">Sparus aurata</name>
    <name type="common">Gilthead sea bream</name>
    <dbReference type="NCBI Taxonomy" id="8175"/>
    <lineage>
        <taxon>Eukaryota</taxon>
        <taxon>Metazoa</taxon>
        <taxon>Chordata</taxon>
        <taxon>Craniata</taxon>
        <taxon>Vertebrata</taxon>
        <taxon>Euteleostomi</taxon>
        <taxon>Actinopterygii</taxon>
        <taxon>Neopterygii</taxon>
        <taxon>Teleostei</taxon>
        <taxon>Neoteleostei</taxon>
        <taxon>Acanthomorphata</taxon>
        <taxon>Eupercaria</taxon>
        <taxon>Spariformes</taxon>
        <taxon>Sparidae</taxon>
        <taxon>Sparus</taxon>
    </lineage>
</organism>
<dbReference type="GeneTree" id="ENSGT01060000248530"/>
<dbReference type="InterPro" id="IPR043502">
    <property type="entry name" value="DNA/RNA_pol_sf"/>
</dbReference>
<dbReference type="SUPFAM" id="SSF56672">
    <property type="entry name" value="DNA/RNA polymerases"/>
    <property type="match status" value="1"/>
</dbReference>
<dbReference type="InParanoid" id="A0A671XYG6"/>
<keyword evidence="3" id="KW-1185">Reference proteome</keyword>
<evidence type="ECO:0000313" key="3">
    <source>
        <dbReference type="Proteomes" id="UP000472265"/>
    </source>
</evidence>
<dbReference type="CDD" id="cd01650">
    <property type="entry name" value="RT_nLTR_like"/>
    <property type="match status" value="1"/>
</dbReference>